<name>A0ABT3I3W5_9FLAO</name>
<sequence>MNKEKILIFEDDQYITDILKLDFEKRGFITHFSITSLEIISQVKNINPDLIIMNNYLPPIGGISAVKILKTDLDLCDIPIILSSGKQNVREMKLSCGADEYLLKPFSLQHLYKLLSKYLKSI</sequence>
<dbReference type="PROSITE" id="PS50110">
    <property type="entry name" value="RESPONSE_REGULATORY"/>
    <property type="match status" value="1"/>
</dbReference>
<protein>
    <submittedName>
        <fullName evidence="4">Response regulator</fullName>
    </submittedName>
</protein>
<comment type="caution">
    <text evidence="2">Lacks conserved residue(s) required for the propagation of feature annotation.</text>
</comment>
<comment type="caution">
    <text evidence="4">The sequence shown here is derived from an EMBL/GenBank/DDBJ whole genome shotgun (WGS) entry which is preliminary data.</text>
</comment>
<evidence type="ECO:0000313" key="4">
    <source>
        <dbReference type="EMBL" id="MCW3170764.1"/>
    </source>
</evidence>
<dbReference type="Proteomes" id="UP001163731">
    <property type="component" value="Unassembled WGS sequence"/>
</dbReference>
<feature type="domain" description="Response regulatory" evidence="3">
    <location>
        <begin position="5"/>
        <end position="119"/>
    </location>
</feature>
<dbReference type="Gene3D" id="3.40.50.2300">
    <property type="match status" value="1"/>
</dbReference>
<dbReference type="Pfam" id="PF00072">
    <property type="entry name" value="Response_reg"/>
    <property type="match status" value="1"/>
</dbReference>
<evidence type="ECO:0000256" key="2">
    <source>
        <dbReference type="PROSITE-ProRule" id="PRU00169"/>
    </source>
</evidence>
<gene>
    <name evidence="4" type="ORF">OMO38_19715</name>
</gene>
<organism evidence="4 5">
    <name type="scientific">Chryseobacterium kimseyorum</name>
    <dbReference type="NCBI Taxonomy" id="2984028"/>
    <lineage>
        <taxon>Bacteria</taxon>
        <taxon>Pseudomonadati</taxon>
        <taxon>Bacteroidota</taxon>
        <taxon>Flavobacteriia</taxon>
        <taxon>Flavobacteriales</taxon>
        <taxon>Weeksellaceae</taxon>
        <taxon>Chryseobacterium group</taxon>
        <taxon>Chryseobacterium</taxon>
    </lineage>
</organism>
<evidence type="ECO:0000259" key="3">
    <source>
        <dbReference type="PROSITE" id="PS50110"/>
    </source>
</evidence>
<dbReference type="PANTHER" id="PTHR44591:SF3">
    <property type="entry name" value="RESPONSE REGULATORY DOMAIN-CONTAINING PROTEIN"/>
    <property type="match status" value="1"/>
</dbReference>
<dbReference type="InterPro" id="IPR050595">
    <property type="entry name" value="Bact_response_regulator"/>
</dbReference>
<dbReference type="PANTHER" id="PTHR44591">
    <property type="entry name" value="STRESS RESPONSE REGULATOR PROTEIN 1"/>
    <property type="match status" value="1"/>
</dbReference>
<evidence type="ECO:0000256" key="1">
    <source>
        <dbReference type="ARBA" id="ARBA00022553"/>
    </source>
</evidence>
<dbReference type="RefSeq" id="WP_264751893.1">
    <property type="nucleotide sequence ID" value="NZ_JAPDHW010000028.1"/>
</dbReference>
<accession>A0ABT3I3W5</accession>
<dbReference type="SUPFAM" id="SSF52172">
    <property type="entry name" value="CheY-like"/>
    <property type="match status" value="1"/>
</dbReference>
<proteinExistence type="predicted"/>
<dbReference type="SMART" id="SM00448">
    <property type="entry name" value="REC"/>
    <property type="match status" value="1"/>
</dbReference>
<dbReference type="EMBL" id="JAPDHW010000028">
    <property type="protein sequence ID" value="MCW3170764.1"/>
    <property type="molecule type" value="Genomic_DNA"/>
</dbReference>
<keyword evidence="5" id="KW-1185">Reference proteome</keyword>
<dbReference type="InterPro" id="IPR001789">
    <property type="entry name" value="Sig_transdc_resp-reg_receiver"/>
</dbReference>
<reference evidence="4" key="1">
    <citation type="submission" date="2022-10" db="EMBL/GenBank/DDBJ databases">
        <title>Chryseobacterium babae sp. nov. isolated from the gut of the beetle Oryctes rhinoceros, and Chryseobacterium kimseyorum sp. nov., isolated from a stick insect rearing cage.</title>
        <authorList>
            <person name="Shelomi M."/>
            <person name="Han C.-J."/>
            <person name="Chen W.-M."/>
            <person name="Chen H.-K."/>
            <person name="Liaw S.-J."/>
            <person name="Muhle E."/>
            <person name="Clermont D."/>
        </authorList>
    </citation>
    <scope>NUCLEOTIDE SEQUENCE</scope>
    <source>
        <strain evidence="4">09-1422</strain>
    </source>
</reference>
<evidence type="ECO:0000313" key="5">
    <source>
        <dbReference type="Proteomes" id="UP001163731"/>
    </source>
</evidence>
<dbReference type="InterPro" id="IPR011006">
    <property type="entry name" value="CheY-like_superfamily"/>
</dbReference>
<keyword evidence="1" id="KW-0597">Phosphoprotein</keyword>